<dbReference type="Pfam" id="PF02229">
    <property type="entry name" value="PC4"/>
    <property type="match status" value="1"/>
</dbReference>
<keyword evidence="9" id="KW-1185">Reference proteome</keyword>
<dbReference type="GO" id="GO:0005634">
    <property type="term" value="C:nucleus"/>
    <property type="evidence" value="ECO:0007669"/>
    <property type="project" value="UniProtKB-SubCell"/>
</dbReference>
<evidence type="ECO:0000256" key="3">
    <source>
        <dbReference type="ARBA" id="ARBA00023015"/>
    </source>
</evidence>
<keyword evidence="4" id="KW-0238">DNA-binding</keyword>
<evidence type="ECO:0000256" key="2">
    <source>
        <dbReference type="ARBA" id="ARBA00009001"/>
    </source>
</evidence>
<dbReference type="KEGG" id="ccal:108630143"/>
<feature type="domain" description="Transcriptional coactivator p15 (PC4) C-terminal" evidence="8">
    <location>
        <begin position="69"/>
        <end position="121"/>
    </location>
</feature>
<proteinExistence type="inferred from homology"/>
<evidence type="ECO:0000313" key="9">
    <source>
        <dbReference type="Proteomes" id="UP000694925"/>
    </source>
</evidence>
<dbReference type="Proteomes" id="UP000694925">
    <property type="component" value="Unplaced"/>
</dbReference>
<dbReference type="Gene3D" id="2.30.31.10">
    <property type="entry name" value="Transcriptional Coactivator Pc4, Chain A"/>
    <property type="match status" value="1"/>
</dbReference>
<evidence type="ECO:0000259" key="8">
    <source>
        <dbReference type="Pfam" id="PF02229"/>
    </source>
</evidence>
<evidence type="ECO:0000256" key="6">
    <source>
        <dbReference type="ARBA" id="ARBA00023242"/>
    </source>
</evidence>
<dbReference type="CTD" id="34120"/>
<dbReference type="PANTHER" id="PTHR13215">
    <property type="entry name" value="RNA POLYMERASE II TRANSCRIPTIONAL COACTIVATOR"/>
    <property type="match status" value="1"/>
</dbReference>
<organism evidence="9 10">
    <name type="scientific">Ceratina calcarata</name>
    <dbReference type="NCBI Taxonomy" id="156304"/>
    <lineage>
        <taxon>Eukaryota</taxon>
        <taxon>Metazoa</taxon>
        <taxon>Ecdysozoa</taxon>
        <taxon>Arthropoda</taxon>
        <taxon>Hexapoda</taxon>
        <taxon>Insecta</taxon>
        <taxon>Pterygota</taxon>
        <taxon>Neoptera</taxon>
        <taxon>Endopterygota</taxon>
        <taxon>Hymenoptera</taxon>
        <taxon>Apocrita</taxon>
        <taxon>Aculeata</taxon>
        <taxon>Apoidea</taxon>
        <taxon>Anthophila</taxon>
        <taxon>Apidae</taxon>
        <taxon>Ceratina</taxon>
        <taxon>Zadontomerus</taxon>
    </lineage>
</organism>
<comment type="similarity">
    <text evidence="2">Belongs to the transcriptional coactivator PC4 family.</text>
</comment>
<evidence type="ECO:0000256" key="7">
    <source>
        <dbReference type="SAM" id="MobiDB-lite"/>
    </source>
</evidence>
<dbReference type="GO" id="GO:0060261">
    <property type="term" value="P:positive regulation of transcription initiation by RNA polymerase II"/>
    <property type="evidence" value="ECO:0007669"/>
    <property type="project" value="InterPro"/>
</dbReference>
<keyword evidence="5" id="KW-0804">Transcription</keyword>
<dbReference type="InterPro" id="IPR003173">
    <property type="entry name" value="PC4_C"/>
</dbReference>
<protein>
    <submittedName>
        <fullName evidence="10">Activated RNA polymerase II transcriptional coactivator p15</fullName>
    </submittedName>
</protein>
<evidence type="ECO:0000256" key="1">
    <source>
        <dbReference type="ARBA" id="ARBA00004123"/>
    </source>
</evidence>
<dbReference type="GO" id="GO:0003713">
    <property type="term" value="F:transcription coactivator activity"/>
    <property type="evidence" value="ECO:0007669"/>
    <property type="project" value="InterPro"/>
</dbReference>
<dbReference type="GeneID" id="108630143"/>
<accession>A0AAJ7JAD2</accession>
<sequence>MPKSKEYVDSTDDSSNEEEEVKPSKQKKREPEEKEEKMAKKKKREPEEKEEKTAKKAKKQSGDDEDDSWDLGNNRKVMVRDFKGKLLVDIREMYFDNAGNTKPGKKGIALTMPQWRKLLDIIEDVDEAVKSKA</sequence>
<name>A0AAJ7JAD2_9HYME</name>
<comment type="subcellular location">
    <subcellularLocation>
        <location evidence="1">Nucleus</location>
    </subcellularLocation>
</comment>
<dbReference type="AlphaFoldDB" id="A0AAJ7JAD2"/>
<reference evidence="10" key="1">
    <citation type="submission" date="2025-08" db="UniProtKB">
        <authorList>
            <consortium name="RefSeq"/>
        </authorList>
    </citation>
    <scope>IDENTIFICATION</scope>
    <source>
        <tissue evidence="10">Whole body</tissue>
    </source>
</reference>
<dbReference type="InterPro" id="IPR045125">
    <property type="entry name" value="Sub1/Tcp4-like"/>
</dbReference>
<keyword evidence="3" id="KW-0805">Transcription regulation</keyword>
<dbReference type="GO" id="GO:0003677">
    <property type="term" value="F:DNA binding"/>
    <property type="evidence" value="ECO:0007669"/>
    <property type="project" value="UniProtKB-KW"/>
</dbReference>
<evidence type="ECO:0000256" key="4">
    <source>
        <dbReference type="ARBA" id="ARBA00023125"/>
    </source>
</evidence>
<feature type="region of interest" description="Disordered" evidence="7">
    <location>
        <begin position="1"/>
        <end position="75"/>
    </location>
</feature>
<evidence type="ECO:0000256" key="5">
    <source>
        <dbReference type="ARBA" id="ARBA00023163"/>
    </source>
</evidence>
<feature type="compositionally biased region" description="Acidic residues" evidence="7">
    <location>
        <begin position="9"/>
        <end position="20"/>
    </location>
</feature>
<feature type="compositionally biased region" description="Basic and acidic residues" evidence="7">
    <location>
        <begin position="29"/>
        <end position="54"/>
    </location>
</feature>
<keyword evidence="6" id="KW-0539">Nucleus</keyword>
<dbReference type="InterPro" id="IPR009044">
    <property type="entry name" value="ssDNA-bd_transcriptional_reg"/>
</dbReference>
<dbReference type="RefSeq" id="XP_017888705.1">
    <property type="nucleotide sequence ID" value="XM_018033216.2"/>
</dbReference>
<evidence type="ECO:0000313" key="10">
    <source>
        <dbReference type="RefSeq" id="XP_017888705.1"/>
    </source>
</evidence>
<gene>
    <name evidence="10" type="primary">LOC108630143</name>
</gene>
<dbReference type="SUPFAM" id="SSF54447">
    <property type="entry name" value="ssDNA-binding transcriptional regulator domain"/>
    <property type="match status" value="1"/>
</dbReference>